<gene>
    <name evidence="2" type="ORF">ICL07_01215</name>
</gene>
<reference evidence="2 3" key="1">
    <citation type="submission" date="2020-09" db="EMBL/GenBank/DDBJ databases">
        <title>Genome sequences of type strains of Chitinophaga qingshengii and Chitinophaga varians.</title>
        <authorList>
            <person name="Kittiwongwattana C."/>
        </authorList>
    </citation>
    <scope>NUCLEOTIDE SEQUENCE [LARGE SCALE GENOMIC DNA]</scope>
    <source>
        <strain evidence="2 3">JCM 30026</strain>
    </source>
</reference>
<keyword evidence="3" id="KW-1185">Reference proteome</keyword>
<sequence length="339" mass="36533">MKKFFLSLLFPVSITALISCSRSADLTANPELVKGVKTAGTVSATGLPASVNLLTDTGFQKGFNVLHPSTGALQGPLQYTSSNGSPVWNLAQWYSAASIYAATPTILSSGSYRYANNYKAVTVGPAVSADRSLVFAINGQSEFNNTYRGATDPFPVLLADLKIADPDGWLGTATPFIGAMSSVQFDIDALLQYHARNQQAGYNSAIHAIQFSCTFLIQNLRQGNPGYGKSMYFLVMLYDDRYPLPGKSVSTDLFTGKLIYDVGLAPFTGSGLTAGQWKHVGGDLLPLIKDGLNEAWNRGLLTESQNYNDYKISLFTMGWECPGLNIGTMQVKNLSLIAN</sequence>
<dbReference type="Proteomes" id="UP000659124">
    <property type="component" value="Unassembled WGS sequence"/>
</dbReference>
<comment type="caution">
    <text evidence="2">The sequence shown here is derived from an EMBL/GenBank/DDBJ whole genome shotgun (WGS) entry which is preliminary data.</text>
</comment>
<name>A0ABR7TF90_9BACT</name>
<evidence type="ECO:0000256" key="1">
    <source>
        <dbReference type="SAM" id="SignalP"/>
    </source>
</evidence>
<proteinExistence type="predicted"/>
<organism evidence="2 3">
    <name type="scientific">Chitinophaga qingshengii</name>
    <dbReference type="NCBI Taxonomy" id="1569794"/>
    <lineage>
        <taxon>Bacteria</taxon>
        <taxon>Pseudomonadati</taxon>
        <taxon>Bacteroidota</taxon>
        <taxon>Chitinophagia</taxon>
        <taxon>Chitinophagales</taxon>
        <taxon>Chitinophagaceae</taxon>
        <taxon>Chitinophaga</taxon>
    </lineage>
</organism>
<feature type="chain" id="PRO_5045484941" description="DUF4465 domain-containing protein" evidence="1">
    <location>
        <begin position="25"/>
        <end position="339"/>
    </location>
</feature>
<accession>A0ABR7TF90</accession>
<evidence type="ECO:0000313" key="2">
    <source>
        <dbReference type="EMBL" id="MBC9928972.1"/>
    </source>
</evidence>
<dbReference type="RefSeq" id="WP_188086127.1">
    <property type="nucleotide sequence ID" value="NZ_JACVFC010000001.1"/>
</dbReference>
<dbReference type="PROSITE" id="PS51257">
    <property type="entry name" value="PROKAR_LIPOPROTEIN"/>
    <property type="match status" value="1"/>
</dbReference>
<keyword evidence="1" id="KW-0732">Signal</keyword>
<feature type="signal peptide" evidence="1">
    <location>
        <begin position="1"/>
        <end position="24"/>
    </location>
</feature>
<dbReference type="EMBL" id="JACVFC010000001">
    <property type="protein sequence ID" value="MBC9928972.1"/>
    <property type="molecule type" value="Genomic_DNA"/>
</dbReference>
<evidence type="ECO:0000313" key="3">
    <source>
        <dbReference type="Proteomes" id="UP000659124"/>
    </source>
</evidence>
<protein>
    <recommendedName>
        <fullName evidence="4">DUF4465 domain-containing protein</fullName>
    </recommendedName>
</protein>
<evidence type="ECO:0008006" key="4">
    <source>
        <dbReference type="Google" id="ProtNLM"/>
    </source>
</evidence>